<feature type="signal peptide" evidence="6">
    <location>
        <begin position="1"/>
        <end position="20"/>
    </location>
</feature>
<sequence length="522" mass="58244">MKKNYNNFIAMLLLLAAALASCKKDLALTPISTLSDDSYWKSIDQYDAFVSGIHSRFRGHNGNLMFLGELRSDIYGNDPGATASFTGEASQGLERMWLHSLNLDIPGVSTYGTFYTNINQLNLLINKLNTGNIVPEATKKYYLGIAYGMRAYYYFQLYQSWGKTVIQSDFIDAGNLDLFNLAKAASPATEVITFVKQDIDKSIENFGADYTIRRNKAYWSKSATLMLKAEVYLWTAHRAGGIADANVAKAALNDIKTNVPALGLLTTSSNVANTPYADLFGTTKGNKEMIMVCRYQLNEAEMSFIPASFTPQSGLIANFYDSLANRKFNVTSENYGGLLRAPVKIATYRKFNEKDTRRDASIQAAYSLLGPGTYKIAGCFLKKYQGQQDAGVRRYTNDYPIYRYADLLLLMAEAKEILGESPAAEINEVRARAFGANYSLAVQGFPNQAGDNDIKNTILKERLLEFIGEGKRWYDLRRMGDSFVFANTSLPASDAYKLLWPVDRTTLTNNRALTQTDGYPQF</sequence>
<dbReference type="OrthoDB" id="5694214at2"/>
<evidence type="ECO:0000256" key="6">
    <source>
        <dbReference type="SAM" id="SignalP"/>
    </source>
</evidence>
<dbReference type="KEGG" id="phe:Phep_3257"/>
<accession>C6Y409</accession>
<dbReference type="PROSITE" id="PS51257">
    <property type="entry name" value="PROKAR_LIPOPROTEIN"/>
    <property type="match status" value="1"/>
</dbReference>
<evidence type="ECO:0000256" key="4">
    <source>
        <dbReference type="ARBA" id="ARBA00023136"/>
    </source>
</evidence>
<dbReference type="Gene3D" id="1.25.40.390">
    <property type="match status" value="1"/>
</dbReference>
<gene>
    <name evidence="8" type="ordered locus">Phep_3257</name>
</gene>
<evidence type="ECO:0000256" key="5">
    <source>
        <dbReference type="ARBA" id="ARBA00023237"/>
    </source>
</evidence>
<evidence type="ECO:0000259" key="7">
    <source>
        <dbReference type="Pfam" id="PF07980"/>
    </source>
</evidence>
<keyword evidence="4" id="KW-0472">Membrane</keyword>
<name>C6Y409_PEDHD</name>
<dbReference type="eggNOG" id="COG0702">
    <property type="taxonomic scope" value="Bacteria"/>
</dbReference>
<comment type="subcellular location">
    <subcellularLocation>
        <location evidence="1">Cell outer membrane</location>
    </subcellularLocation>
</comment>
<dbReference type="HOGENOM" id="CLU_015553_1_3_10"/>
<keyword evidence="9" id="KW-1185">Reference proteome</keyword>
<dbReference type="GO" id="GO:0009279">
    <property type="term" value="C:cell outer membrane"/>
    <property type="evidence" value="ECO:0007669"/>
    <property type="project" value="UniProtKB-SubCell"/>
</dbReference>
<evidence type="ECO:0000313" key="8">
    <source>
        <dbReference type="EMBL" id="ACU05452.1"/>
    </source>
</evidence>
<dbReference type="Pfam" id="PF07980">
    <property type="entry name" value="SusD_RagB"/>
    <property type="match status" value="1"/>
</dbReference>
<dbReference type="EMBL" id="CP001681">
    <property type="protein sequence ID" value="ACU05452.1"/>
    <property type="molecule type" value="Genomic_DNA"/>
</dbReference>
<dbReference type="InterPro" id="IPR012944">
    <property type="entry name" value="SusD_RagB_dom"/>
</dbReference>
<dbReference type="InterPro" id="IPR011990">
    <property type="entry name" value="TPR-like_helical_dom_sf"/>
</dbReference>
<dbReference type="STRING" id="485917.Phep_3257"/>
<feature type="domain" description="RagB/SusD" evidence="7">
    <location>
        <begin position="371"/>
        <end position="480"/>
    </location>
</feature>
<evidence type="ECO:0000256" key="1">
    <source>
        <dbReference type="ARBA" id="ARBA00004442"/>
    </source>
</evidence>
<evidence type="ECO:0000313" key="9">
    <source>
        <dbReference type="Proteomes" id="UP000000852"/>
    </source>
</evidence>
<proteinExistence type="inferred from homology"/>
<comment type="similarity">
    <text evidence="2">Belongs to the SusD family.</text>
</comment>
<dbReference type="SUPFAM" id="SSF48452">
    <property type="entry name" value="TPR-like"/>
    <property type="match status" value="1"/>
</dbReference>
<evidence type="ECO:0000256" key="3">
    <source>
        <dbReference type="ARBA" id="ARBA00022729"/>
    </source>
</evidence>
<reference evidence="8 9" key="1">
    <citation type="journal article" date="2009" name="Stand. Genomic Sci.">
        <title>Complete genome sequence of Pedobacter heparinus type strain (HIM 762-3).</title>
        <authorList>
            <person name="Han C."/>
            <person name="Spring S."/>
            <person name="Lapidus A."/>
            <person name="Del Rio T.G."/>
            <person name="Tice H."/>
            <person name="Copeland A."/>
            <person name="Cheng J.F."/>
            <person name="Lucas S."/>
            <person name="Chen F."/>
            <person name="Nolan M."/>
            <person name="Bruce D."/>
            <person name="Goodwin L."/>
            <person name="Pitluck S."/>
            <person name="Ivanova N."/>
            <person name="Mavromatis K."/>
            <person name="Mikhailova N."/>
            <person name="Pati A."/>
            <person name="Chen A."/>
            <person name="Palaniappan K."/>
            <person name="Land M."/>
            <person name="Hauser L."/>
            <person name="Chang Y.J."/>
            <person name="Jeffries C.C."/>
            <person name="Saunders E."/>
            <person name="Chertkov O."/>
            <person name="Brettin T."/>
            <person name="Goker M."/>
            <person name="Rohde M."/>
            <person name="Bristow J."/>
            <person name="Eisen J.A."/>
            <person name="Markowitz V."/>
            <person name="Hugenholtz P."/>
            <person name="Kyrpides N.C."/>
            <person name="Klenk H.P."/>
            <person name="Detter J.C."/>
        </authorList>
    </citation>
    <scope>NUCLEOTIDE SEQUENCE [LARGE SCALE GENOMIC DNA]</scope>
    <source>
        <strain evidence="9">ATCC 13125 / DSM 2366 / CIP 104194 / JCM 7457 / NBRC 12017 / NCIMB 9290 / NRRL B-14731 / HIM 762-3</strain>
    </source>
</reference>
<dbReference type="RefSeq" id="WP_015809061.1">
    <property type="nucleotide sequence ID" value="NC_013061.1"/>
</dbReference>
<keyword evidence="3 6" id="KW-0732">Signal</keyword>
<protein>
    <submittedName>
        <fullName evidence="8">RagB/SusD domain protein</fullName>
    </submittedName>
</protein>
<feature type="chain" id="PRO_5002974577" evidence="6">
    <location>
        <begin position="21"/>
        <end position="522"/>
    </location>
</feature>
<dbReference type="Proteomes" id="UP000000852">
    <property type="component" value="Chromosome"/>
</dbReference>
<dbReference type="NCBIfam" id="NF033072">
    <property type="entry name" value="NanU"/>
    <property type="match status" value="1"/>
</dbReference>
<dbReference type="AlphaFoldDB" id="C6Y409"/>
<keyword evidence="5" id="KW-0998">Cell outer membrane</keyword>
<organism evidence="8 9">
    <name type="scientific">Pedobacter heparinus (strain ATCC 13125 / DSM 2366 / CIP 104194 / JCM 7457 / NBRC 12017 / NCIMB 9290 / NRRL B-14731 / HIM 762-3)</name>
    <dbReference type="NCBI Taxonomy" id="485917"/>
    <lineage>
        <taxon>Bacteria</taxon>
        <taxon>Pseudomonadati</taxon>
        <taxon>Bacteroidota</taxon>
        <taxon>Sphingobacteriia</taxon>
        <taxon>Sphingobacteriales</taxon>
        <taxon>Sphingobacteriaceae</taxon>
        <taxon>Pedobacter</taxon>
    </lineage>
</organism>
<evidence type="ECO:0000256" key="2">
    <source>
        <dbReference type="ARBA" id="ARBA00006275"/>
    </source>
</evidence>